<dbReference type="Proteomes" id="UP000033475">
    <property type="component" value="Unassembled WGS sequence"/>
</dbReference>
<dbReference type="AlphaFoldDB" id="A0A0F3MTK5"/>
<evidence type="ECO:0000313" key="1">
    <source>
        <dbReference type="EMBL" id="KJV58777.1"/>
    </source>
</evidence>
<name>A0A0F3MTK5_RICFI</name>
<dbReference type="EMBL" id="LANQ01000001">
    <property type="protein sequence ID" value="KJV58777.1"/>
    <property type="molecule type" value="Genomic_DNA"/>
</dbReference>
<proteinExistence type="predicted"/>
<dbReference type="RefSeq" id="WP_045820769.1">
    <property type="nucleotide sequence ID" value="NZ_LANQ01000001.1"/>
</dbReference>
<organism evidence="1 2">
    <name type="scientific">Rickettsia felis str. Pedreira</name>
    <dbReference type="NCBI Taxonomy" id="1359196"/>
    <lineage>
        <taxon>Bacteria</taxon>
        <taxon>Pseudomonadati</taxon>
        <taxon>Pseudomonadota</taxon>
        <taxon>Alphaproteobacteria</taxon>
        <taxon>Rickettsiales</taxon>
        <taxon>Rickettsiaceae</taxon>
        <taxon>Rickettsieae</taxon>
        <taxon>Rickettsia</taxon>
        <taxon>spotted fever group</taxon>
    </lineage>
</organism>
<dbReference type="InterPro" id="IPR020182">
    <property type="entry name" value="DUF5460"/>
</dbReference>
<comment type="caution">
    <text evidence="1">The sequence shown here is derived from an EMBL/GenBank/DDBJ whole genome shotgun (WGS) entry which is preliminary data.</text>
</comment>
<protein>
    <submittedName>
        <fullName evidence="1">Uncharacterized protein</fullName>
    </submittedName>
</protein>
<gene>
    <name evidence="1" type="ORF">RFEPED_1170</name>
</gene>
<dbReference type="Pfam" id="PF17544">
    <property type="entry name" value="DUF5460"/>
    <property type="match status" value="2"/>
</dbReference>
<evidence type="ECO:0000313" key="2">
    <source>
        <dbReference type="Proteomes" id="UP000033475"/>
    </source>
</evidence>
<dbReference type="PATRIC" id="fig|1359196.3.peg.1133"/>
<accession>A0A0F3MTK5</accession>
<sequence>MAPVLNINFKCVMPIFGNEMVSSLPGNVSHIIHKLSGTIFSSVYSTVEGTFKKGYMVNNAQCNWKNIEQSFSESPNDFSILHQECNNGLNTPINNIFTDAESNPHILLQQTVTPHQNGTANILGQLYKVTNDYMFSQGDITETNGADFLGLNECTKKEAISALQNYNTYKKQLTSIETLTNILQDTLNHLGISQDNAQEVGVKIFDVLKIPVKFTTDNLRVILNAFKITLDNAQEAGVKTFDVLKIPVKFTTDNLKIILEAFNVTLDDISPTEIGKNILDLLSKPFTETTTSTTERTNDDTNDGGYSGAYIAGVALGTLAIGTLLGYAAKYGWDWYKGRNIKNENLGIEGENIKLEGENIKLQKDNLNFKTLIEFQAILDEIIEIGNLTDILAILSKTNQDTINLHDQDYNISPLKLKIQGLDKAITKLNSVSNICTNINSLGNTLHKICELLNGKDTFISIKSFVNLIKELRKTDIKSEEHKNCLEKIFETLLGIDETSSGEYTYIPEEELQNHEMPLLADVSSNSSGIGV</sequence>
<reference evidence="1 2" key="1">
    <citation type="submission" date="2015-01" db="EMBL/GenBank/DDBJ databases">
        <title>Genome Sequencing of Rickettsiales.</title>
        <authorList>
            <person name="Daugherty S.C."/>
            <person name="Su Q."/>
            <person name="Abolude K."/>
            <person name="Beier-Sexton M."/>
            <person name="Carlyon J.A."/>
            <person name="Carter R."/>
            <person name="Day N.P."/>
            <person name="Dumler S.J."/>
            <person name="Dyachenko V."/>
            <person name="Godinez A."/>
            <person name="Kurtti T.J."/>
            <person name="Lichay M."/>
            <person name="Mullins K.E."/>
            <person name="Ott S."/>
            <person name="Pappas-Brown V."/>
            <person name="Paris D.H."/>
            <person name="Patel P."/>
            <person name="Richards A.L."/>
            <person name="Sadzewicz L."/>
            <person name="Sears K."/>
            <person name="Seidman D."/>
            <person name="Sengamalay N."/>
            <person name="Stenos J."/>
            <person name="Tallon L.J."/>
            <person name="Vincent G."/>
            <person name="Fraser C.M."/>
            <person name="Munderloh U."/>
            <person name="Dunning-Hotopp J.C."/>
        </authorList>
    </citation>
    <scope>NUCLEOTIDE SEQUENCE [LARGE SCALE GENOMIC DNA]</scope>
    <source>
        <strain evidence="1 2">Pedreira</strain>
    </source>
</reference>